<reference evidence="4" key="4">
    <citation type="journal article" date="2015" name="G3 (Bethesda)">
        <title>Genome sequences of three phytopathogenic species of the Magnaporthaceae family of fungi.</title>
        <authorList>
            <person name="Okagaki L.H."/>
            <person name="Nunes C.C."/>
            <person name="Sailsbery J."/>
            <person name="Clay B."/>
            <person name="Brown D."/>
            <person name="John T."/>
            <person name="Oh Y."/>
            <person name="Young N."/>
            <person name="Fitzgerald M."/>
            <person name="Haas B.J."/>
            <person name="Zeng Q."/>
            <person name="Young S."/>
            <person name="Adiconis X."/>
            <person name="Fan L."/>
            <person name="Levin J.Z."/>
            <person name="Mitchell T.K."/>
            <person name="Okubara P.A."/>
            <person name="Farman M.L."/>
            <person name="Kohn L.M."/>
            <person name="Birren B."/>
            <person name="Ma L.-J."/>
            <person name="Dean R.A."/>
        </authorList>
    </citation>
    <scope>NUCLEOTIDE SEQUENCE</scope>
    <source>
        <strain evidence="4">R3-111a-1</strain>
    </source>
</reference>
<feature type="region of interest" description="Disordered" evidence="1">
    <location>
        <begin position="44"/>
        <end position="86"/>
    </location>
</feature>
<dbReference type="Gene3D" id="2.60.40.180">
    <property type="entry name" value="Transthyretin/hydroxyisourate hydrolase domain"/>
    <property type="match status" value="1"/>
</dbReference>
<dbReference type="OrthoDB" id="10265230at2759"/>
<feature type="domain" description="Transthyretin/hydroxyisourate hydrolase" evidence="2">
    <location>
        <begin position="17"/>
        <end position="179"/>
    </location>
</feature>
<dbReference type="SUPFAM" id="SSF49472">
    <property type="entry name" value="Transthyretin (synonym: prealbumin)"/>
    <property type="match status" value="1"/>
</dbReference>
<sequence length="180" mass="18647">MATATTTTTTAPAKDRITCHILDTTAGKPARGVRVRLELTPPSAANFASTAPSSGAASSPSPAGAVAHHGQHGGAGATARTFESQTDDDGRVKAWLPFSASNDSGEVPIYTLDDVLGEVEATGAGGGGSRWTLRFDSAGYFGDAATFFPEVAVVFEVQRGQHYHVPLLLSPYGYTTYRGS</sequence>
<evidence type="ECO:0000256" key="1">
    <source>
        <dbReference type="SAM" id="MobiDB-lite"/>
    </source>
</evidence>
<dbReference type="EnsemblFungi" id="EJT69688">
    <property type="protein sequence ID" value="EJT69688"/>
    <property type="gene ID" value="GGTG_12571"/>
</dbReference>
<protein>
    <recommendedName>
        <fullName evidence="2">Transthyretin/hydroxyisourate hydrolase domain-containing protein</fullName>
    </recommendedName>
</protein>
<dbReference type="eggNOG" id="KOG3006">
    <property type="taxonomic scope" value="Eukaryota"/>
</dbReference>
<accession>J3PGE6</accession>
<reference evidence="3" key="3">
    <citation type="submission" date="2010-09" db="EMBL/GenBank/DDBJ databases">
        <title>Annotation of Gaeumannomyces graminis var. tritici R3-111a-1.</title>
        <authorList>
            <consortium name="The Broad Institute Genome Sequencing Platform"/>
            <person name="Ma L.-J."/>
            <person name="Dead R."/>
            <person name="Young S.K."/>
            <person name="Zeng Q."/>
            <person name="Gargeya S."/>
            <person name="Fitzgerald M."/>
            <person name="Haas B."/>
            <person name="Abouelleil A."/>
            <person name="Alvarado L."/>
            <person name="Arachchi H.M."/>
            <person name="Berlin A."/>
            <person name="Brown A."/>
            <person name="Chapman S.B."/>
            <person name="Chen Z."/>
            <person name="Dunbar C."/>
            <person name="Freedman E."/>
            <person name="Gearin G."/>
            <person name="Gellesch M."/>
            <person name="Goldberg J."/>
            <person name="Griggs A."/>
            <person name="Gujja S."/>
            <person name="Heiman D."/>
            <person name="Howarth C."/>
            <person name="Larson L."/>
            <person name="Lui A."/>
            <person name="MacDonald P.J.P."/>
            <person name="Mehta T."/>
            <person name="Montmayeur A."/>
            <person name="Murphy C."/>
            <person name="Neiman D."/>
            <person name="Pearson M."/>
            <person name="Priest M."/>
            <person name="Roberts A."/>
            <person name="Saif S."/>
            <person name="Shea T."/>
            <person name="Shenoy N."/>
            <person name="Sisk P."/>
            <person name="Stolte C."/>
            <person name="Sykes S."/>
            <person name="Yandava C."/>
            <person name="Wortman J."/>
            <person name="Nusbaum C."/>
            <person name="Birren B."/>
        </authorList>
    </citation>
    <scope>NUCLEOTIDE SEQUENCE</scope>
    <source>
        <strain evidence="3">R3-111a-1</strain>
    </source>
</reference>
<dbReference type="AlphaFoldDB" id="J3PGE6"/>
<dbReference type="EMBL" id="GL385403">
    <property type="protein sequence ID" value="EJT69688.1"/>
    <property type="molecule type" value="Genomic_DNA"/>
</dbReference>
<gene>
    <name evidence="4" type="primary">20353029</name>
    <name evidence="3" type="ORF">GGTG_12571</name>
</gene>
<dbReference type="InterPro" id="IPR023418">
    <property type="entry name" value="Thyroxine_BS"/>
</dbReference>
<dbReference type="PANTHER" id="PTHR10395">
    <property type="entry name" value="URICASE AND TRANSTHYRETIN-RELATED"/>
    <property type="match status" value="1"/>
</dbReference>
<keyword evidence="5" id="KW-1185">Reference proteome</keyword>
<reference evidence="3" key="2">
    <citation type="submission" date="2010-07" db="EMBL/GenBank/DDBJ databases">
        <authorList>
            <consortium name="The Broad Institute Genome Sequencing Platform"/>
            <consortium name="Broad Institute Genome Sequencing Center for Infectious Disease"/>
            <person name="Ma L.-J."/>
            <person name="Dead R."/>
            <person name="Young S."/>
            <person name="Zeng Q."/>
            <person name="Koehrsen M."/>
            <person name="Alvarado L."/>
            <person name="Berlin A."/>
            <person name="Chapman S.B."/>
            <person name="Chen Z."/>
            <person name="Freedman E."/>
            <person name="Gellesch M."/>
            <person name="Goldberg J."/>
            <person name="Griggs A."/>
            <person name="Gujja S."/>
            <person name="Heilman E.R."/>
            <person name="Heiman D."/>
            <person name="Hepburn T."/>
            <person name="Howarth C."/>
            <person name="Jen D."/>
            <person name="Larson L."/>
            <person name="Mehta T."/>
            <person name="Neiman D."/>
            <person name="Pearson M."/>
            <person name="Roberts A."/>
            <person name="Saif S."/>
            <person name="Shea T."/>
            <person name="Shenoy N."/>
            <person name="Sisk P."/>
            <person name="Stolte C."/>
            <person name="Sykes S."/>
            <person name="Walk T."/>
            <person name="White J."/>
            <person name="Yandava C."/>
            <person name="Haas B."/>
            <person name="Nusbaum C."/>
            <person name="Birren B."/>
        </authorList>
    </citation>
    <scope>NUCLEOTIDE SEQUENCE</scope>
    <source>
        <strain evidence="3">R3-111a-1</strain>
    </source>
</reference>
<reference evidence="4" key="5">
    <citation type="submission" date="2018-04" db="UniProtKB">
        <authorList>
            <consortium name="EnsemblFungi"/>
        </authorList>
    </citation>
    <scope>IDENTIFICATION</scope>
    <source>
        <strain evidence="4">R3-111a-1</strain>
    </source>
</reference>
<dbReference type="STRING" id="644352.J3PGE6"/>
<feature type="compositionally biased region" description="Low complexity" evidence="1">
    <location>
        <begin position="48"/>
        <end position="68"/>
    </location>
</feature>
<dbReference type="VEuPathDB" id="FungiDB:GGTG_12571"/>
<name>J3PGE6_GAET3</name>
<evidence type="ECO:0000259" key="2">
    <source>
        <dbReference type="Pfam" id="PF00576"/>
    </source>
</evidence>
<evidence type="ECO:0000313" key="5">
    <source>
        <dbReference type="Proteomes" id="UP000006039"/>
    </source>
</evidence>
<evidence type="ECO:0000313" key="4">
    <source>
        <dbReference type="EnsemblFungi" id="EJT69688"/>
    </source>
</evidence>
<dbReference type="PROSITE" id="PS00768">
    <property type="entry name" value="TRANSTHYRETIN_1"/>
    <property type="match status" value="1"/>
</dbReference>
<dbReference type="GeneID" id="20353029"/>
<dbReference type="PANTHER" id="PTHR10395:SF7">
    <property type="entry name" value="5-HYDROXYISOURATE HYDROLASE"/>
    <property type="match status" value="1"/>
</dbReference>
<dbReference type="HOGENOM" id="CLU_115536_0_1_1"/>
<proteinExistence type="predicted"/>
<dbReference type="InterPro" id="IPR023419">
    <property type="entry name" value="Transthyretin_CS"/>
</dbReference>
<evidence type="ECO:0000313" key="3">
    <source>
        <dbReference type="EMBL" id="EJT69688.1"/>
    </source>
</evidence>
<dbReference type="RefSeq" id="XP_009228736.1">
    <property type="nucleotide sequence ID" value="XM_009230472.1"/>
</dbReference>
<reference evidence="5" key="1">
    <citation type="submission" date="2010-07" db="EMBL/GenBank/DDBJ databases">
        <title>The genome sequence of Gaeumannomyces graminis var. tritici strain R3-111a-1.</title>
        <authorList>
            <consortium name="The Broad Institute Genome Sequencing Platform"/>
            <person name="Ma L.-J."/>
            <person name="Dead R."/>
            <person name="Young S."/>
            <person name="Zeng Q."/>
            <person name="Koehrsen M."/>
            <person name="Alvarado L."/>
            <person name="Berlin A."/>
            <person name="Chapman S.B."/>
            <person name="Chen Z."/>
            <person name="Freedman E."/>
            <person name="Gellesch M."/>
            <person name="Goldberg J."/>
            <person name="Griggs A."/>
            <person name="Gujja S."/>
            <person name="Heilman E.R."/>
            <person name="Heiman D."/>
            <person name="Hepburn T."/>
            <person name="Howarth C."/>
            <person name="Jen D."/>
            <person name="Larson L."/>
            <person name="Mehta T."/>
            <person name="Neiman D."/>
            <person name="Pearson M."/>
            <person name="Roberts A."/>
            <person name="Saif S."/>
            <person name="Shea T."/>
            <person name="Shenoy N."/>
            <person name="Sisk P."/>
            <person name="Stolte C."/>
            <person name="Sykes S."/>
            <person name="Walk T."/>
            <person name="White J."/>
            <person name="Yandava C."/>
            <person name="Haas B."/>
            <person name="Nusbaum C."/>
            <person name="Birren B."/>
        </authorList>
    </citation>
    <scope>NUCLEOTIDE SEQUENCE [LARGE SCALE GENOMIC DNA]</scope>
    <source>
        <strain evidence="5">R3-111a-1</strain>
    </source>
</reference>
<dbReference type="PROSITE" id="PS00769">
    <property type="entry name" value="TRANSTHYRETIN_2"/>
    <property type="match status" value="1"/>
</dbReference>
<dbReference type="GO" id="GO:0006144">
    <property type="term" value="P:purine nucleobase metabolic process"/>
    <property type="evidence" value="ECO:0007669"/>
    <property type="project" value="TreeGrafter"/>
</dbReference>
<dbReference type="InterPro" id="IPR036817">
    <property type="entry name" value="Transthyretin/HIU_hydrolase_sf"/>
</dbReference>
<organism evidence="3">
    <name type="scientific">Gaeumannomyces tritici (strain R3-111a-1)</name>
    <name type="common">Wheat and barley take-all root rot fungus</name>
    <name type="synonym">Gaeumannomyces graminis var. tritici</name>
    <dbReference type="NCBI Taxonomy" id="644352"/>
    <lineage>
        <taxon>Eukaryota</taxon>
        <taxon>Fungi</taxon>
        <taxon>Dikarya</taxon>
        <taxon>Ascomycota</taxon>
        <taxon>Pezizomycotina</taxon>
        <taxon>Sordariomycetes</taxon>
        <taxon>Sordariomycetidae</taxon>
        <taxon>Magnaporthales</taxon>
        <taxon>Magnaporthaceae</taxon>
        <taxon>Gaeumannomyces</taxon>
    </lineage>
</organism>
<dbReference type="Pfam" id="PF00576">
    <property type="entry name" value="Transthyretin"/>
    <property type="match status" value="1"/>
</dbReference>
<dbReference type="Proteomes" id="UP000006039">
    <property type="component" value="Unassembled WGS sequence"/>
</dbReference>
<dbReference type="InterPro" id="IPR023416">
    <property type="entry name" value="Transthyretin/HIU_hydrolase_d"/>
</dbReference>